<feature type="transmembrane region" description="Helical" evidence="1">
    <location>
        <begin position="220"/>
        <end position="242"/>
    </location>
</feature>
<dbReference type="Pfam" id="PF20237">
    <property type="entry name" value="DUF6594"/>
    <property type="match status" value="1"/>
</dbReference>
<feature type="transmembrane region" description="Helical" evidence="1">
    <location>
        <begin position="248"/>
        <end position="268"/>
    </location>
</feature>
<evidence type="ECO:0000313" key="3">
    <source>
        <dbReference type="EMBL" id="KUJ13202.1"/>
    </source>
</evidence>
<keyword evidence="4" id="KW-1185">Reference proteome</keyword>
<name>A0A194X005_MOLSC</name>
<evidence type="ECO:0000259" key="2">
    <source>
        <dbReference type="Pfam" id="PF20237"/>
    </source>
</evidence>
<protein>
    <recommendedName>
        <fullName evidence="2">DUF6594 domain-containing protein</fullName>
    </recommendedName>
</protein>
<dbReference type="PANTHER" id="PTHR34502">
    <property type="entry name" value="DUF6594 DOMAIN-CONTAINING PROTEIN-RELATED"/>
    <property type="match status" value="1"/>
</dbReference>
<dbReference type="Proteomes" id="UP000070700">
    <property type="component" value="Unassembled WGS sequence"/>
</dbReference>
<sequence length="307" mass="34653">MLPGDIERARPNPINGFPRLASKIASDPDKTTTIYRRFDKLSARNLLYLEAEIAELETLQNQHDEADLKSADSTTISCHSDWRKFQRCAGEQDAHGEFVHLRQKEKMELALRIKHKLKEYHEALAVHKTLLNSKPPASTTVRAMRNWFLDTTSDKVESRPQLWGSSAKKYDDVHDLVALRVPADQDRLSEFILNYFSYFFKATRQDGQSAYISERSVAKFVAILSSILSAILLFGSITSLYFVHNPYALLGMLGGWTVLFATCVGWLTNAKRGPDFRSNGGICSGLGCVHQWDFGWCLSCSYGHGNL</sequence>
<dbReference type="AlphaFoldDB" id="A0A194X005"/>
<gene>
    <name evidence="3" type="ORF">LY89DRAFT_651306</name>
</gene>
<keyword evidence="1" id="KW-0472">Membrane</keyword>
<evidence type="ECO:0000256" key="1">
    <source>
        <dbReference type="SAM" id="Phobius"/>
    </source>
</evidence>
<reference evidence="3 4" key="1">
    <citation type="submission" date="2015-10" db="EMBL/GenBank/DDBJ databases">
        <title>Full genome of DAOMC 229536 Phialocephala scopiformis, a fungal endophyte of spruce producing the potent anti-insectan compound rugulosin.</title>
        <authorList>
            <consortium name="DOE Joint Genome Institute"/>
            <person name="Walker A.K."/>
            <person name="Frasz S.L."/>
            <person name="Seifert K.A."/>
            <person name="Miller J.D."/>
            <person name="Mondo S.J."/>
            <person name="Labutti K."/>
            <person name="Lipzen A."/>
            <person name="Dockter R."/>
            <person name="Kennedy M."/>
            <person name="Grigoriev I.V."/>
            <person name="Spatafora J.W."/>
        </authorList>
    </citation>
    <scope>NUCLEOTIDE SEQUENCE [LARGE SCALE GENOMIC DNA]</scope>
    <source>
        <strain evidence="3 4">CBS 120377</strain>
    </source>
</reference>
<proteinExistence type="predicted"/>
<keyword evidence="1" id="KW-0812">Transmembrane</keyword>
<accession>A0A194X005</accession>
<keyword evidence="1" id="KW-1133">Transmembrane helix</keyword>
<organism evidence="3 4">
    <name type="scientific">Mollisia scopiformis</name>
    <name type="common">Conifer needle endophyte fungus</name>
    <name type="synonym">Phialocephala scopiformis</name>
    <dbReference type="NCBI Taxonomy" id="149040"/>
    <lineage>
        <taxon>Eukaryota</taxon>
        <taxon>Fungi</taxon>
        <taxon>Dikarya</taxon>
        <taxon>Ascomycota</taxon>
        <taxon>Pezizomycotina</taxon>
        <taxon>Leotiomycetes</taxon>
        <taxon>Helotiales</taxon>
        <taxon>Mollisiaceae</taxon>
        <taxon>Mollisia</taxon>
    </lineage>
</organism>
<dbReference type="EMBL" id="KQ947422">
    <property type="protein sequence ID" value="KUJ13202.1"/>
    <property type="molecule type" value="Genomic_DNA"/>
</dbReference>
<dbReference type="InParanoid" id="A0A194X005"/>
<dbReference type="KEGG" id="psco:LY89DRAFT_651306"/>
<feature type="domain" description="DUF6594" evidence="2">
    <location>
        <begin position="17"/>
        <end position="272"/>
    </location>
</feature>
<dbReference type="GeneID" id="28821875"/>
<evidence type="ECO:0000313" key="4">
    <source>
        <dbReference type="Proteomes" id="UP000070700"/>
    </source>
</evidence>
<dbReference type="RefSeq" id="XP_018067557.1">
    <property type="nucleotide sequence ID" value="XM_018212149.1"/>
</dbReference>
<dbReference type="PANTHER" id="PTHR34502:SF4">
    <property type="entry name" value="DUF6594 DOMAIN-CONTAINING PROTEIN"/>
    <property type="match status" value="1"/>
</dbReference>
<dbReference type="InterPro" id="IPR046529">
    <property type="entry name" value="DUF6594"/>
</dbReference>
<dbReference type="OrthoDB" id="3533814at2759"/>